<keyword evidence="3" id="KW-1185">Reference proteome</keyword>
<feature type="transmembrane region" description="Helical" evidence="1">
    <location>
        <begin position="194"/>
        <end position="211"/>
    </location>
</feature>
<evidence type="ECO:0000313" key="2">
    <source>
        <dbReference type="EMBL" id="MDP5135623.1"/>
    </source>
</evidence>
<keyword evidence="1" id="KW-0472">Membrane</keyword>
<dbReference type="Proteomes" id="UP001231109">
    <property type="component" value="Unassembled WGS sequence"/>
</dbReference>
<organism evidence="2 3">
    <name type="scientific">Rheinheimera baltica</name>
    <dbReference type="NCBI Taxonomy" id="67576"/>
    <lineage>
        <taxon>Bacteria</taxon>
        <taxon>Pseudomonadati</taxon>
        <taxon>Pseudomonadota</taxon>
        <taxon>Gammaproteobacteria</taxon>
        <taxon>Chromatiales</taxon>
        <taxon>Chromatiaceae</taxon>
        <taxon>Rheinheimera</taxon>
    </lineage>
</organism>
<feature type="transmembrane region" description="Helical" evidence="1">
    <location>
        <begin position="125"/>
        <end position="146"/>
    </location>
</feature>
<gene>
    <name evidence="2" type="ORF">ORJ04_06635</name>
</gene>
<feature type="transmembrane region" description="Helical" evidence="1">
    <location>
        <begin position="94"/>
        <end position="113"/>
    </location>
</feature>
<feature type="transmembrane region" description="Helical" evidence="1">
    <location>
        <begin position="395"/>
        <end position="413"/>
    </location>
</feature>
<dbReference type="Pfam" id="PF13425">
    <property type="entry name" value="O-antigen_lig"/>
    <property type="match status" value="1"/>
</dbReference>
<feature type="transmembrane region" description="Helical" evidence="1">
    <location>
        <begin position="243"/>
        <end position="261"/>
    </location>
</feature>
<keyword evidence="2" id="KW-0436">Ligase</keyword>
<protein>
    <submittedName>
        <fullName evidence="2">O-antigen ligase family protein</fullName>
    </submittedName>
</protein>
<keyword evidence="1" id="KW-0812">Transmembrane</keyword>
<accession>A0ABT9HWW6</accession>
<evidence type="ECO:0000313" key="3">
    <source>
        <dbReference type="Proteomes" id="UP001231109"/>
    </source>
</evidence>
<feature type="transmembrane region" description="Helical" evidence="1">
    <location>
        <begin position="338"/>
        <end position="358"/>
    </location>
</feature>
<feature type="transmembrane region" description="Helical" evidence="1">
    <location>
        <begin position="217"/>
        <end position="236"/>
    </location>
</feature>
<dbReference type="EMBL" id="JAPJDZ010000011">
    <property type="protein sequence ID" value="MDP5135623.1"/>
    <property type="molecule type" value="Genomic_DNA"/>
</dbReference>
<feature type="transmembrane region" description="Helical" evidence="1">
    <location>
        <begin position="61"/>
        <end position="82"/>
    </location>
</feature>
<dbReference type="InterPro" id="IPR049504">
    <property type="entry name" value="O-antigen_lig"/>
</dbReference>
<dbReference type="GO" id="GO:0016874">
    <property type="term" value="F:ligase activity"/>
    <property type="evidence" value="ECO:0007669"/>
    <property type="project" value="UniProtKB-KW"/>
</dbReference>
<comment type="caution">
    <text evidence="2">The sequence shown here is derived from an EMBL/GenBank/DDBJ whole genome shotgun (WGS) entry which is preliminary data.</text>
</comment>
<feature type="transmembrane region" description="Helical" evidence="1">
    <location>
        <begin position="36"/>
        <end position="54"/>
    </location>
</feature>
<dbReference type="RefSeq" id="WP_169338532.1">
    <property type="nucleotide sequence ID" value="NZ_JAPJDZ010000011.1"/>
</dbReference>
<evidence type="ECO:0000256" key="1">
    <source>
        <dbReference type="SAM" id="Phobius"/>
    </source>
</evidence>
<reference evidence="2 3" key="1">
    <citation type="submission" date="2022-11" db="EMBL/GenBank/DDBJ databases">
        <title>Viruses from the air-sea interface of a natural surface slick.</title>
        <authorList>
            <person name="Rahlff J."/>
            <person name="Holmfeldt K."/>
        </authorList>
    </citation>
    <scope>NUCLEOTIDE SEQUENCE [LARGE SCALE GENOMIC DNA]</scope>
    <source>
        <strain evidence="2 3">SMS4</strain>
    </source>
</reference>
<name>A0ABT9HWW6_9GAMM</name>
<sequence>MRWQQRCDIALFWLVPVFLLVDGLNGAILQFFGVNPGLSVGYKLTVLLLMLISLGYKQAKLVIAFAVALLCLLAGPAMLWHSMSLHWIRADVQLAIKALSPLIAFSYLCLLSQREPLACLRLCKNTLYFSALLMLINTLAGLAGLGFHAYQPLDGVAQSFLGIKGFFYSTNELSAVLLVLCCAVLSSCWRQHKALYLLCSAMFIIIAALLLTKTGLFGVTTFIVLIPLLLQPTLFWQRNTKTLMLIASGLIFVALSVWLNAEYLLRMLGMYDKLQFVYQQRGISGILLSSRDYYANQIWQVATQHYADGQRLLGVGQGGIAVYLKKYFAEMDWFDLTVFHGLAGLAVFIVSFAVFFRVGLQTRHSGAGRCLLLLNVLLLLVSSIAGHILTSGMLWLPWALCNALLLVVAQQECKTMELR</sequence>
<proteinExistence type="predicted"/>
<keyword evidence="1" id="KW-1133">Transmembrane helix</keyword>
<feature type="transmembrane region" description="Helical" evidence="1">
    <location>
        <begin position="370"/>
        <end position="389"/>
    </location>
</feature>
<feature type="transmembrane region" description="Helical" evidence="1">
    <location>
        <begin position="166"/>
        <end position="187"/>
    </location>
</feature>